<comment type="caution">
    <text evidence="6">The sequence shown here is derived from an EMBL/GenBank/DDBJ whole genome shotgun (WGS) entry which is preliminary data.</text>
</comment>
<evidence type="ECO:0000313" key="7">
    <source>
        <dbReference type="Proteomes" id="UP000198287"/>
    </source>
</evidence>
<dbReference type="Pfam" id="PF00501">
    <property type="entry name" value="AMP-binding"/>
    <property type="match status" value="1"/>
</dbReference>
<evidence type="ECO:0000256" key="2">
    <source>
        <dbReference type="ARBA" id="ARBA00006432"/>
    </source>
</evidence>
<organism evidence="6 7">
    <name type="scientific">Folsomia candida</name>
    <name type="common">Springtail</name>
    <dbReference type="NCBI Taxonomy" id="158441"/>
    <lineage>
        <taxon>Eukaryota</taxon>
        <taxon>Metazoa</taxon>
        <taxon>Ecdysozoa</taxon>
        <taxon>Arthropoda</taxon>
        <taxon>Hexapoda</taxon>
        <taxon>Collembola</taxon>
        <taxon>Entomobryomorpha</taxon>
        <taxon>Isotomoidea</taxon>
        <taxon>Isotomidae</taxon>
        <taxon>Proisotominae</taxon>
        <taxon>Folsomia</taxon>
    </lineage>
</organism>
<evidence type="ECO:0000259" key="5">
    <source>
        <dbReference type="Pfam" id="PF13193"/>
    </source>
</evidence>
<comment type="similarity">
    <text evidence="2">Belongs to the ATP-dependent AMP-binding enzyme family.</text>
</comment>
<dbReference type="PANTHER" id="PTHR24096">
    <property type="entry name" value="LONG-CHAIN-FATTY-ACID--COA LIGASE"/>
    <property type="match status" value="1"/>
</dbReference>
<dbReference type="InterPro" id="IPR020845">
    <property type="entry name" value="AMP-binding_CS"/>
</dbReference>
<evidence type="ECO:0000256" key="3">
    <source>
        <dbReference type="ARBA" id="ARBA00023140"/>
    </source>
</evidence>
<dbReference type="OMA" id="IPINPIY"/>
<dbReference type="EMBL" id="LNIX01000005">
    <property type="protein sequence ID" value="OXA53467.1"/>
    <property type="molecule type" value="Genomic_DNA"/>
</dbReference>
<evidence type="ECO:0000259" key="4">
    <source>
        <dbReference type="Pfam" id="PF00501"/>
    </source>
</evidence>
<dbReference type="GO" id="GO:0046949">
    <property type="term" value="P:fatty-acyl-CoA biosynthetic process"/>
    <property type="evidence" value="ECO:0007669"/>
    <property type="project" value="TreeGrafter"/>
</dbReference>
<sequence>MALLSFSPIIRKFNDPKLLVRSFCSSQILQGSAFRGKWIKSKLPENPNVISSVVEFQASKNLTIPEFLRLNLEKYENHPALECGITGRIYTHGEVYKKGESFATALIHHGLKRGDSVCILLPNIPEYAIVALGIWDAGFIASPINPAYTPAEVARQVENCGGKSIITLSELLPIVEKVKELAPTLKSVIVIGDPKGHHNFFDMLNTEPDRDKLLKGSDIDTETQTALLPYSSGTTGPPKGVELTHSTFSTNLLQALTPGYRQTFYNEGTDGERFIAVLPFFHMYGLQFVLASALHHGAHCVCLPKFDPATFTQTIRRHKPTLLHLVTPLMQFLLHNPDVTKKDLETVKGSVAGGAPTGKTLISRYLEKFDHGMIYQEAYGMTEISSGSHMTPPEVSVTKAGSGGTLLPGTTAKIVDIATGKVVGPNETGEICVRGPQIMKGYYKNEKATKETRDDDGFLKTGDIGYHDDEGFLYIVDRLKELIKVKGLQVLNKYDLIMACIKYTLIALTIWQVAPAELEDILRQHPEIADVAVVGIPHEKLGEAPRAYVVPKTKSLTEKSVSDFMESKVSSHKKLVGGVELVSAIPKAPSGKILRRVLKDEYTSRQK</sequence>
<dbReference type="Gene3D" id="3.40.50.12780">
    <property type="entry name" value="N-terminal domain of ligase-like"/>
    <property type="match status" value="1"/>
</dbReference>
<keyword evidence="3" id="KW-0576">Peroxisome</keyword>
<dbReference type="STRING" id="158441.A0A226E8V2"/>
<dbReference type="AlphaFoldDB" id="A0A226E8V2"/>
<dbReference type="PROSITE" id="PS00455">
    <property type="entry name" value="AMP_BINDING"/>
    <property type="match status" value="1"/>
</dbReference>
<keyword evidence="6" id="KW-0436">Ligase</keyword>
<dbReference type="FunFam" id="3.40.50.12780:FF:000003">
    <property type="entry name" value="Long-chain-fatty-acid--CoA ligase FadD"/>
    <property type="match status" value="1"/>
</dbReference>
<evidence type="ECO:0000256" key="1">
    <source>
        <dbReference type="ARBA" id="ARBA00004275"/>
    </source>
</evidence>
<dbReference type="InterPro" id="IPR025110">
    <property type="entry name" value="AMP-bd_C"/>
</dbReference>
<gene>
    <name evidence="6" type="ORF">Fcan01_10670</name>
</gene>
<feature type="domain" description="AMP-binding enzyme C-terminal" evidence="5">
    <location>
        <begin position="517"/>
        <end position="592"/>
    </location>
</feature>
<feature type="domain" description="AMP-dependent synthetase/ligase" evidence="4">
    <location>
        <begin position="71"/>
        <end position="443"/>
    </location>
</feature>
<dbReference type="GO" id="GO:0005777">
    <property type="term" value="C:peroxisome"/>
    <property type="evidence" value="ECO:0007669"/>
    <property type="project" value="UniProtKB-SubCell"/>
</dbReference>
<proteinExistence type="inferred from homology"/>
<name>A0A226E8V2_FOLCA</name>
<dbReference type="Pfam" id="PF13193">
    <property type="entry name" value="AMP-binding_C"/>
    <property type="match status" value="1"/>
</dbReference>
<dbReference type="PANTHER" id="PTHR24096:SF422">
    <property type="entry name" value="BCDNA.GH02901"/>
    <property type="match status" value="1"/>
</dbReference>
<dbReference type="OrthoDB" id="10253869at2759"/>
<dbReference type="InterPro" id="IPR000873">
    <property type="entry name" value="AMP-dep_synth/lig_dom"/>
</dbReference>
<protein>
    <submittedName>
        <fullName evidence="6">Putative 4-coumarate--CoA ligase 3</fullName>
    </submittedName>
</protein>
<reference evidence="6 7" key="1">
    <citation type="submission" date="2015-12" db="EMBL/GenBank/DDBJ databases">
        <title>The genome of Folsomia candida.</title>
        <authorList>
            <person name="Faddeeva A."/>
            <person name="Derks M.F."/>
            <person name="Anvar Y."/>
            <person name="Smit S."/>
            <person name="Van Straalen N."/>
            <person name="Roelofs D."/>
        </authorList>
    </citation>
    <scope>NUCLEOTIDE SEQUENCE [LARGE SCALE GENOMIC DNA]</scope>
    <source>
        <strain evidence="6 7">VU population</strain>
        <tissue evidence="6">Whole body</tissue>
    </source>
</reference>
<comment type="subcellular location">
    <subcellularLocation>
        <location evidence="1">Peroxisome</location>
    </subcellularLocation>
</comment>
<evidence type="ECO:0000313" key="6">
    <source>
        <dbReference type="EMBL" id="OXA53467.1"/>
    </source>
</evidence>
<dbReference type="Gene3D" id="3.30.300.30">
    <property type="match status" value="1"/>
</dbReference>
<dbReference type="InterPro" id="IPR045851">
    <property type="entry name" value="AMP-bd_C_sf"/>
</dbReference>
<dbReference type="SUPFAM" id="SSF56801">
    <property type="entry name" value="Acetyl-CoA synthetase-like"/>
    <property type="match status" value="1"/>
</dbReference>
<dbReference type="GO" id="GO:0004467">
    <property type="term" value="F:long-chain fatty acid-CoA ligase activity"/>
    <property type="evidence" value="ECO:0007669"/>
    <property type="project" value="TreeGrafter"/>
</dbReference>
<dbReference type="Proteomes" id="UP000198287">
    <property type="component" value="Unassembled WGS sequence"/>
</dbReference>
<dbReference type="InterPro" id="IPR042099">
    <property type="entry name" value="ANL_N_sf"/>
</dbReference>
<dbReference type="CDD" id="cd05911">
    <property type="entry name" value="Firefly_Luc_like"/>
    <property type="match status" value="1"/>
</dbReference>
<accession>A0A226E8V2</accession>
<keyword evidence="7" id="KW-1185">Reference proteome</keyword>